<name>A0A2U3E822_PURLI</name>
<feature type="region of interest" description="Disordered" evidence="1">
    <location>
        <begin position="1"/>
        <end position="90"/>
    </location>
</feature>
<sequence>MAISSQQEITRRAAGPKVVLDDLHGQDPGIQGTRQPPAVLPAPFRPGPVHPGARARIRISQSNQTPGKGFPGRRAGSPRGPPPRRPLSTRSWSIRQRCVSSSSALRYSGTEMQYVPPLPSIASRFGSEYRTFVLPGSDAKATTIQNTYLQRGPVHATTYRKLCPSCIKYGMFQRCLRGVLLPSVDKEVDCSPGCGRLDGGTVPCSLCPTRLDTLVYNNIASRLVVE</sequence>
<evidence type="ECO:0000313" key="3">
    <source>
        <dbReference type="Proteomes" id="UP000245956"/>
    </source>
</evidence>
<dbReference type="EMBL" id="LCWV01000009">
    <property type="protein sequence ID" value="PWI70624.1"/>
    <property type="molecule type" value="Genomic_DNA"/>
</dbReference>
<comment type="caution">
    <text evidence="2">The sequence shown here is derived from an EMBL/GenBank/DDBJ whole genome shotgun (WGS) entry which is preliminary data.</text>
</comment>
<dbReference type="Proteomes" id="UP000245956">
    <property type="component" value="Unassembled WGS sequence"/>
</dbReference>
<accession>A0A2U3E822</accession>
<gene>
    <name evidence="2" type="ORF">PCL_13023</name>
</gene>
<organism evidence="2 3">
    <name type="scientific">Purpureocillium lilacinum</name>
    <name type="common">Paecilomyces lilacinus</name>
    <dbReference type="NCBI Taxonomy" id="33203"/>
    <lineage>
        <taxon>Eukaryota</taxon>
        <taxon>Fungi</taxon>
        <taxon>Dikarya</taxon>
        <taxon>Ascomycota</taxon>
        <taxon>Pezizomycotina</taxon>
        <taxon>Sordariomycetes</taxon>
        <taxon>Hypocreomycetidae</taxon>
        <taxon>Hypocreales</taxon>
        <taxon>Ophiocordycipitaceae</taxon>
        <taxon>Purpureocillium</taxon>
    </lineage>
</organism>
<evidence type="ECO:0000313" key="2">
    <source>
        <dbReference type="EMBL" id="PWI70624.1"/>
    </source>
</evidence>
<proteinExistence type="predicted"/>
<feature type="compositionally biased region" description="Pro residues" evidence="1">
    <location>
        <begin position="38"/>
        <end position="49"/>
    </location>
</feature>
<dbReference type="AlphaFoldDB" id="A0A2U3E822"/>
<evidence type="ECO:0000256" key="1">
    <source>
        <dbReference type="SAM" id="MobiDB-lite"/>
    </source>
</evidence>
<protein>
    <submittedName>
        <fullName evidence="2">Uncharacterized protein</fullName>
    </submittedName>
</protein>
<reference evidence="2 3" key="1">
    <citation type="journal article" date="2016" name="Front. Microbiol.">
        <title>Genome and transcriptome sequences reveal the specific parasitism of the nematophagous Purpureocillium lilacinum 36-1.</title>
        <authorList>
            <person name="Xie J."/>
            <person name="Li S."/>
            <person name="Mo C."/>
            <person name="Xiao X."/>
            <person name="Peng D."/>
            <person name="Wang G."/>
            <person name="Xiao Y."/>
        </authorList>
    </citation>
    <scope>NUCLEOTIDE SEQUENCE [LARGE SCALE GENOMIC DNA]</scope>
    <source>
        <strain evidence="2 3">36-1</strain>
    </source>
</reference>